<dbReference type="InterPro" id="IPR006091">
    <property type="entry name" value="Acyl-CoA_Oxase/DH_mid-dom"/>
</dbReference>
<dbReference type="InterPro" id="IPR001199">
    <property type="entry name" value="Cyt_B5-like_heme/steroid-bd"/>
</dbReference>
<evidence type="ECO:0000256" key="6">
    <source>
        <dbReference type="ARBA" id="ARBA00022827"/>
    </source>
</evidence>
<dbReference type="SMART" id="SM01117">
    <property type="entry name" value="Cyt-b5"/>
    <property type="match status" value="1"/>
</dbReference>
<keyword evidence="12" id="KW-1185">Reference proteome</keyword>
<dbReference type="Pfam" id="PF02770">
    <property type="entry name" value="Acyl-CoA_dh_M"/>
    <property type="match status" value="1"/>
</dbReference>
<dbReference type="EMBL" id="MU150234">
    <property type="protein sequence ID" value="KAF9468150.1"/>
    <property type="molecule type" value="Genomic_DNA"/>
</dbReference>
<dbReference type="Gene3D" id="1.10.540.10">
    <property type="entry name" value="Acyl-CoA dehydrogenase/oxidase, N-terminal domain"/>
    <property type="match status" value="1"/>
</dbReference>
<dbReference type="GO" id="GO:0050660">
    <property type="term" value="F:flavin adenine dinucleotide binding"/>
    <property type="evidence" value="ECO:0007669"/>
    <property type="project" value="InterPro"/>
</dbReference>
<dbReference type="InterPro" id="IPR006089">
    <property type="entry name" value="Acyl-CoA_DH_CS"/>
</dbReference>
<dbReference type="InterPro" id="IPR013786">
    <property type="entry name" value="AcylCoA_DH/ox_N"/>
</dbReference>
<dbReference type="PROSITE" id="PS00191">
    <property type="entry name" value="CYTOCHROME_B5_1"/>
    <property type="match status" value="1"/>
</dbReference>
<dbReference type="GO" id="GO:0005737">
    <property type="term" value="C:cytoplasm"/>
    <property type="evidence" value="ECO:0007669"/>
    <property type="project" value="TreeGrafter"/>
</dbReference>
<evidence type="ECO:0000256" key="1">
    <source>
        <dbReference type="ARBA" id="ARBA00001974"/>
    </source>
</evidence>
<name>A0A9P5YGC8_9AGAR</name>
<dbReference type="PANTHER" id="PTHR48083">
    <property type="entry name" value="MEDIUM-CHAIN SPECIFIC ACYL-COA DEHYDROGENASE, MITOCHONDRIAL-RELATED"/>
    <property type="match status" value="1"/>
</dbReference>
<dbReference type="GO" id="GO:0003995">
    <property type="term" value="F:acyl-CoA dehydrogenase activity"/>
    <property type="evidence" value="ECO:0007669"/>
    <property type="project" value="InterPro"/>
</dbReference>
<accession>A0A9P5YGC8</accession>
<proteinExistence type="inferred from homology"/>
<evidence type="ECO:0000259" key="10">
    <source>
        <dbReference type="PROSITE" id="PS50255"/>
    </source>
</evidence>
<comment type="similarity">
    <text evidence="2">Belongs to the acyl-CoA dehydrogenase family.</text>
</comment>
<dbReference type="Pfam" id="PF00441">
    <property type="entry name" value="Acyl-CoA_dh_1"/>
    <property type="match status" value="1"/>
</dbReference>
<dbReference type="GO" id="GO:0033539">
    <property type="term" value="P:fatty acid beta-oxidation using acyl-CoA dehydrogenase"/>
    <property type="evidence" value="ECO:0007669"/>
    <property type="project" value="TreeGrafter"/>
</dbReference>
<feature type="domain" description="Cytochrome b5 heme-binding" evidence="10">
    <location>
        <begin position="5"/>
        <end position="84"/>
    </location>
</feature>
<dbReference type="OrthoDB" id="2588832at2759"/>
<dbReference type="PROSITE" id="PS50255">
    <property type="entry name" value="CYTOCHROME_B5_2"/>
    <property type="match status" value="1"/>
</dbReference>
<evidence type="ECO:0000256" key="8">
    <source>
        <dbReference type="ARBA" id="ARBA00023004"/>
    </source>
</evidence>
<evidence type="ECO:0000256" key="4">
    <source>
        <dbReference type="ARBA" id="ARBA00022630"/>
    </source>
</evidence>
<dbReference type="InterPro" id="IPR036250">
    <property type="entry name" value="AcylCo_DH-like_C"/>
</dbReference>
<evidence type="ECO:0000313" key="11">
    <source>
        <dbReference type="EMBL" id="KAF9468150.1"/>
    </source>
</evidence>
<evidence type="ECO:0000256" key="9">
    <source>
        <dbReference type="RuleBase" id="RU362121"/>
    </source>
</evidence>
<dbReference type="SUPFAM" id="SSF56645">
    <property type="entry name" value="Acyl-CoA dehydrogenase NM domain-like"/>
    <property type="match status" value="1"/>
</dbReference>
<dbReference type="AlphaFoldDB" id="A0A9P5YGC8"/>
<protein>
    <submittedName>
        <fullName evidence="11">Acyl-CoA dehydrogenase</fullName>
    </submittedName>
</protein>
<dbReference type="InterPro" id="IPR009075">
    <property type="entry name" value="AcylCo_DH/oxidase_C"/>
</dbReference>
<dbReference type="InterPro" id="IPR036400">
    <property type="entry name" value="Cyt_B5-like_heme/steroid_sf"/>
</dbReference>
<dbReference type="SUPFAM" id="SSF55856">
    <property type="entry name" value="Cytochrome b5-like heme/steroid binding domain"/>
    <property type="match status" value="1"/>
</dbReference>
<evidence type="ECO:0000256" key="3">
    <source>
        <dbReference type="ARBA" id="ARBA00022617"/>
    </source>
</evidence>
<keyword evidence="5 9" id="KW-0479">Metal-binding</keyword>
<keyword evidence="3 9" id="KW-0349">Heme</keyword>
<dbReference type="InterPro" id="IPR050741">
    <property type="entry name" value="Acyl-CoA_dehydrogenase"/>
</dbReference>
<dbReference type="PANTHER" id="PTHR48083:SF28">
    <property type="entry name" value="ACYL-COA DEHYDROGENASE FAMILY PROTEIN (AFU_ORTHOLOGUE AFUA_6G10880)-RELATED"/>
    <property type="match status" value="1"/>
</dbReference>
<dbReference type="Gene3D" id="1.20.140.10">
    <property type="entry name" value="Butyryl-CoA Dehydrogenase, subunit A, domain 3"/>
    <property type="match status" value="1"/>
</dbReference>
<evidence type="ECO:0000256" key="5">
    <source>
        <dbReference type="ARBA" id="ARBA00022723"/>
    </source>
</evidence>
<organism evidence="11 12">
    <name type="scientific">Collybia nuda</name>
    <dbReference type="NCBI Taxonomy" id="64659"/>
    <lineage>
        <taxon>Eukaryota</taxon>
        <taxon>Fungi</taxon>
        <taxon>Dikarya</taxon>
        <taxon>Basidiomycota</taxon>
        <taxon>Agaricomycotina</taxon>
        <taxon>Agaricomycetes</taxon>
        <taxon>Agaricomycetidae</taxon>
        <taxon>Agaricales</taxon>
        <taxon>Tricholomatineae</taxon>
        <taxon>Clitocybaceae</taxon>
        <taxon>Collybia</taxon>
    </lineage>
</organism>
<dbReference type="InterPro" id="IPR046373">
    <property type="entry name" value="Acyl-CoA_Oxase/DH_mid-dom_sf"/>
</dbReference>
<keyword evidence="7" id="KW-0560">Oxidoreductase</keyword>
<dbReference type="SUPFAM" id="SSF47203">
    <property type="entry name" value="Acyl-CoA dehydrogenase C-terminal domain-like"/>
    <property type="match status" value="1"/>
</dbReference>
<dbReference type="Gene3D" id="3.10.120.10">
    <property type="entry name" value="Cytochrome b5-like heme/steroid binding domain"/>
    <property type="match status" value="1"/>
</dbReference>
<dbReference type="Pfam" id="PF02771">
    <property type="entry name" value="Acyl-CoA_dh_N"/>
    <property type="match status" value="1"/>
</dbReference>
<dbReference type="PROSITE" id="PS00072">
    <property type="entry name" value="ACYL_COA_DH_1"/>
    <property type="match status" value="1"/>
</dbReference>
<dbReference type="InterPro" id="IPR037069">
    <property type="entry name" value="AcylCoA_DH/ox_N_sf"/>
</dbReference>
<keyword evidence="6" id="KW-0274">FAD</keyword>
<keyword evidence="8 9" id="KW-0408">Iron</keyword>
<gene>
    <name evidence="11" type="ORF">BDZ94DRAFT_1247319</name>
</gene>
<evidence type="ECO:0000256" key="7">
    <source>
        <dbReference type="ARBA" id="ARBA00023002"/>
    </source>
</evidence>
<comment type="cofactor">
    <cofactor evidence="1">
        <name>FAD</name>
        <dbReference type="ChEBI" id="CHEBI:57692"/>
    </cofactor>
</comment>
<comment type="similarity">
    <text evidence="9">Belongs to the cytochrome b5 family.</text>
</comment>
<dbReference type="InterPro" id="IPR018506">
    <property type="entry name" value="Cyt_B5_heme-BS"/>
</dbReference>
<comment type="caution">
    <text evidence="11">The sequence shown here is derived from an EMBL/GenBank/DDBJ whole genome shotgun (WGS) entry which is preliminary data.</text>
</comment>
<dbReference type="GO" id="GO:0046872">
    <property type="term" value="F:metal ion binding"/>
    <property type="evidence" value="ECO:0007669"/>
    <property type="project" value="UniProtKB-UniRule"/>
</dbReference>
<keyword evidence="4" id="KW-0285">Flavoprotein</keyword>
<evidence type="ECO:0000313" key="12">
    <source>
        <dbReference type="Proteomes" id="UP000807353"/>
    </source>
</evidence>
<dbReference type="Proteomes" id="UP000807353">
    <property type="component" value="Unassembled WGS sequence"/>
</dbReference>
<dbReference type="InterPro" id="IPR009100">
    <property type="entry name" value="AcylCoA_DH/oxidase_NM_dom_sf"/>
</dbReference>
<sequence length="483" mass="53485">MASNLSTFTEIAVAKHNKQGDLWIIIDADVYDISKFIEVHPGGRSVLLDENIAGKDATETFYSLHRSEILQKPQYARLKIGIVAGRHPTPYTMGGLSRVPYAEPTWLSPGHYSPYFKDNHRRFQAAMRKFIEEVVLPDAQAREEDGKTPSKHVFDEMAKLNLIAMRLGPGKHLGGRVLMGGIVKPEEFDYFHELIISQEMARIHARGYSDGLGGGTCIGLPPILNFGKPALRDKIVPEVLAGKKFICLAVTEAFAGSDVAGLKCSAKRVSDGWVKWITNGTYADYFTVGCRTDKGGLVVIVVPRGEGVETRLIRTSYSTAAGTAFVTFDNVWVPYENTLGPDNGGLQVILSNFNHERWGLTCGAVGAQRIVVEECLRWVMQRQVFGKPLTSQAVIRSKLAAMITRIESSQAWLESITFQMTHMNYAEQSTHLAGQIAFLKMYTTRAAQDTARDAVQIFGGRGITRTGMGKFVEHYHRTLLIDA</sequence>
<evidence type="ECO:0000256" key="2">
    <source>
        <dbReference type="ARBA" id="ARBA00009347"/>
    </source>
</evidence>
<dbReference type="Gene3D" id="2.40.110.10">
    <property type="entry name" value="Butyryl-CoA Dehydrogenase, subunit A, domain 2"/>
    <property type="match status" value="1"/>
</dbReference>
<dbReference type="GO" id="GO:0020037">
    <property type="term" value="F:heme binding"/>
    <property type="evidence" value="ECO:0007669"/>
    <property type="project" value="UniProtKB-UniRule"/>
</dbReference>
<reference evidence="11" key="1">
    <citation type="submission" date="2020-11" db="EMBL/GenBank/DDBJ databases">
        <authorList>
            <consortium name="DOE Joint Genome Institute"/>
            <person name="Ahrendt S."/>
            <person name="Riley R."/>
            <person name="Andreopoulos W."/>
            <person name="Labutti K."/>
            <person name="Pangilinan J."/>
            <person name="Ruiz-Duenas F.J."/>
            <person name="Barrasa J.M."/>
            <person name="Sanchez-Garcia M."/>
            <person name="Camarero S."/>
            <person name="Miyauchi S."/>
            <person name="Serrano A."/>
            <person name="Linde D."/>
            <person name="Babiker R."/>
            <person name="Drula E."/>
            <person name="Ayuso-Fernandez I."/>
            <person name="Pacheco R."/>
            <person name="Padilla G."/>
            <person name="Ferreira P."/>
            <person name="Barriuso J."/>
            <person name="Kellner H."/>
            <person name="Castanera R."/>
            <person name="Alfaro M."/>
            <person name="Ramirez L."/>
            <person name="Pisabarro A.G."/>
            <person name="Kuo A."/>
            <person name="Tritt A."/>
            <person name="Lipzen A."/>
            <person name="He G."/>
            <person name="Yan M."/>
            <person name="Ng V."/>
            <person name="Cullen D."/>
            <person name="Martin F."/>
            <person name="Rosso M.-N."/>
            <person name="Henrissat B."/>
            <person name="Hibbett D."/>
            <person name="Martinez A.T."/>
            <person name="Grigoriev I.V."/>
        </authorList>
    </citation>
    <scope>NUCLEOTIDE SEQUENCE</scope>
    <source>
        <strain evidence="11">CBS 247.69</strain>
    </source>
</reference>
<dbReference type="Pfam" id="PF00173">
    <property type="entry name" value="Cyt-b5"/>
    <property type="match status" value="1"/>
</dbReference>